<evidence type="ECO:0000256" key="1">
    <source>
        <dbReference type="SAM" id="Phobius"/>
    </source>
</evidence>
<keyword evidence="1" id="KW-1133">Transmembrane helix</keyword>
<dbReference type="EMBL" id="UYRT01090738">
    <property type="protein sequence ID" value="VDN36384.1"/>
    <property type="molecule type" value="Genomic_DNA"/>
</dbReference>
<feature type="transmembrane region" description="Helical" evidence="1">
    <location>
        <begin position="44"/>
        <end position="66"/>
    </location>
</feature>
<keyword evidence="1" id="KW-0812">Transmembrane</keyword>
<name>A0A183EI08_9BILA</name>
<proteinExistence type="predicted"/>
<accession>A0A183EI08</accession>
<reference evidence="2 3" key="2">
    <citation type="submission" date="2018-11" db="EMBL/GenBank/DDBJ databases">
        <authorList>
            <consortium name="Pathogen Informatics"/>
        </authorList>
    </citation>
    <scope>NUCLEOTIDE SEQUENCE [LARGE SCALE GENOMIC DNA]</scope>
</reference>
<organism evidence="4">
    <name type="scientific">Gongylonema pulchrum</name>
    <dbReference type="NCBI Taxonomy" id="637853"/>
    <lineage>
        <taxon>Eukaryota</taxon>
        <taxon>Metazoa</taxon>
        <taxon>Ecdysozoa</taxon>
        <taxon>Nematoda</taxon>
        <taxon>Chromadorea</taxon>
        <taxon>Rhabditida</taxon>
        <taxon>Spirurina</taxon>
        <taxon>Spiruromorpha</taxon>
        <taxon>Spiruroidea</taxon>
        <taxon>Gongylonematidae</taxon>
        <taxon>Gongylonema</taxon>
    </lineage>
</organism>
<evidence type="ECO:0000313" key="3">
    <source>
        <dbReference type="Proteomes" id="UP000271098"/>
    </source>
</evidence>
<gene>
    <name evidence="2" type="ORF">GPUH_LOCUS20599</name>
</gene>
<evidence type="ECO:0000313" key="4">
    <source>
        <dbReference type="WBParaSite" id="GPUH_0002062401-mRNA-1"/>
    </source>
</evidence>
<feature type="transmembrane region" description="Helical" evidence="1">
    <location>
        <begin position="12"/>
        <end position="32"/>
    </location>
</feature>
<keyword evidence="3" id="KW-1185">Reference proteome</keyword>
<protein>
    <submittedName>
        <fullName evidence="4">G_PROTEIN_RECEP_F1_2 domain-containing protein</fullName>
    </submittedName>
</protein>
<dbReference type="WBParaSite" id="GPUH_0002062401-mRNA-1">
    <property type="protein sequence ID" value="GPUH_0002062401-mRNA-1"/>
    <property type="gene ID" value="GPUH_0002062401"/>
</dbReference>
<sequence>MLLILEVTLVANNWATFILGTTANLLVFYVCLKTKNVELLKNRWCIAMHAILQLIECFNLTFVQLVSRIYMLTIYESEFILPQLIKQMIQGFEVSAINLAKKSSWCSGRDSRQFGIK</sequence>
<dbReference type="Proteomes" id="UP000271098">
    <property type="component" value="Unassembled WGS sequence"/>
</dbReference>
<dbReference type="AlphaFoldDB" id="A0A183EI08"/>
<evidence type="ECO:0000313" key="2">
    <source>
        <dbReference type="EMBL" id="VDN36384.1"/>
    </source>
</evidence>
<reference evidence="4" key="1">
    <citation type="submission" date="2016-06" db="UniProtKB">
        <authorList>
            <consortium name="WormBaseParasite"/>
        </authorList>
    </citation>
    <scope>IDENTIFICATION</scope>
</reference>
<keyword evidence="1" id="KW-0472">Membrane</keyword>